<dbReference type="EMBL" id="JAUSUZ010000001">
    <property type="protein sequence ID" value="MDQ0371336.1"/>
    <property type="molecule type" value="Genomic_DNA"/>
</dbReference>
<name>A0AAE3W8D6_9ACTN</name>
<reference evidence="1 2" key="1">
    <citation type="submission" date="2023-07" db="EMBL/GenBank/DDBJ databases">
        <title>Sequencing the genomes of 1000 actinobacteria strains.</title>
        <authorList>
            <person name="Klenk H.-P."/>
        </authorList>
    </citation>
    <scope>NUCLEOTIDE SEQUENCE [LARGE SCALE GENOMIC DNA]</scope>
    <source>
        <strain evidence="1 2">DSM 44709</strain>
    </source>
</reference>
<dbReference type="Proteomes" id="UP001240236">
    <property type="component" value="Unassembled WGS sequence"/>
</dbReference>
<dbReference type="AlphaFoldDB" id="A0AAE3W8D6"/>
<sequence length="143" mass="14980">MDDDARIQPLKDEAARLFAVHRQLVTEAAAEADARVATVTSGYRRLAEAAAAVQQAGAAWDAARALPAQVPGLAAAADQAEEAYFAADAAHRDVVREVTPAQERALVALVADITAVAAANAAFRAAQDAYFDAMARRSPEPHS</sequence>
<protein>
    <submittedName>
        <fullName evidence="1">Uncharacterized protein</fullName>
    </submittedName>
</protein>
<accession>A0AAE3W8D6</accession>
<dbReference type="RefSeq" id="WP_307248027.1">
    <property type="nucleotide sequence ID" value="NZ_JAUSUZ010000001.1"/>
</dbReference>
<proteinExistence type="predicted"/>
<keyword evidence="2" id="KW-1185">Reference proteome</keyword>
<gene>
    <name evidence="1" type="ORF">J2S42_008005</name>
</gene>
<organism evidence="1 2">
    <name type="scientific">Catenuloplanes indicus</name>
    <dbReference type="NCBI Taxonomy" id="137267"/>
    <lineage>
        <taxon>Bacteria</taxon>
        <taxon>Bacillati</taxon>
        <taxon>Actinomycetota</taxon>
        <taxon>Actinomycetes</taxon>
        <taxon>Micromonosporales</taxon>
        <taxon>Micromonosporaceae</taxon>
        <taxon>Catenuloplanes</taxon>
    </lineage>
</organism>
<evidence type="ECO:0000313" key="2">
    <source>
        <dbReference type="Proteomes" id="UP001240236"/>
    </source>
</evidence>
<evidence type="ECO:0000313" key="1">
    <source>
        <dbReference type="EMBL" id="MDQ0371336.1"/>
    </source>
</evidence>
<comment type="caution">
    <text evidence="1">The sequence shown here is derived from an EMBL/GenBank/DDBJ whole genome shotgun (WGS) entry which is preliminary data.</text>
</comment>